<feature type="region of interest" description="Disordered" evidence="1">
    <location>
        <begin position="321"/>
        <end position="358"/>
    </location>
</feature>
<feature type="compositionally biased region" description="Basic and acidic residues" evidence="1">
    <location>
        <begin position="339"/>
        <end position="348"/>
    </location>
</feature>
<keyword evidence="3" id="KW-1185">Reference proteome</keyword>
<evidence type="ECO:0000313" key="3">
    <source>
        <dbReference type="Proteomes" id="UP000237000"/>
    </source>
</evidence>
<name>A0A2P5G036_TREOI</name>
<dbReference type="EMBL" id="JXTC01000002">
    <property type="protein sequence ID" value="POO03418.1"/>
    <property type="molecule type" value="Genomic_DNA"/>
</dbReference>
<comment type="caution">
    <text evidence="2">The sequence shown here is derived from an EMBL/GenBank/DDBJ whole genome shotgun (WGS) entry which is preliminary data.</text>
</comment>
<dbReference type="InParanoid" id="A0A2P5G036"/>
<proteinExistence type="predicted"/>
<dbReference type="OrthoDB" id="10308015at2759"/>
<accession>A0A2P5G036</accession>
<feature type="compositionally biased region" description="Gly residues" evidence="1">
    <location>
        <begin position="321"/>
        <end position="334"/>
    </location>
</feature>
<organism evidence="2 3">
    <name type="scientific">Trema orientale</name>
    <name type="common">Charcoal tree</name>
    <name type="synonym">Celtis orientalis</name>
    <dbReference type="NCBI Taxonomy" id="63057"/>
    <lineage>
        <taxon>Eukaryota</taxon>
        <taxon>Viridiplantae</taxon>
        <taxon>Streptophyta</taxon>
        <taxon>Embryophyta</taxon>
        <taxon>Tracheophyta</taxon>
        <taxon>Spermatophyta</taxon>
        <taxon>Magnoliopsida</taxon>
        <taxon>eudicotyledons</taxon>
        <taxon>Gunneridae</taxon>
        <taxon>Pentapetalae</taxon>
        <taxon>rosids</taxon>
        <taxon>fabids</taxon>
        <taxon>Rosales</taxon>
        <taxon>Cannabaceae</taxon>
        <taxon>Trema</taxon>
    </lineage>
</organism>
<reference evidence="3" key="1">
    <citation type="submission" date="2016-06" db="EMBL/GenBank/DDBJ databases">
        <title>Parallel loss of symbiosis genes in relatives of nitrogen-fixing non-legume Parasponia.</title>
        <authorList>
            <person name="Van Velzen R."/>
            <person name="Holmer R."/>
            <person name="Bu F."/>
            <person name="Rutten L."/>
            <person name="Van Zeijl A."/>
            <person name="Liu W."/>
            <person name="Santuari L."/>
            <person name="Cao Q."/>
            <person name="Sharma T."/>
            <person name="Shen D."/>
            <person name="Roswanjaya Y."/>
            <person name="Wardhani T."/>
            <person name="Kalhor M.S."/>
            <person name="Jansen J."/>
            <person name="Van den Hoogen J."/>
            <person name="Gungor B."/>
            <person name="Hartog M."/>
            <person name="Hontelez J."/>
            <person name="Verver J."/>
            <person name="Yang W.-C."/>
            <person name="Schijlen E."/>
            <person name="Repin R."/>
            <person name="Schilthuizen M."/>
            <person name="Schranz E."/>
            <person name="Heidstra R."/>
            <person name="Miyata K."/>
            <person name="Fedorova E."/>
            <person name="Kohlen W."/>
            <person name="Bisseling T."/>
            <person name="Smit S."/>
            <person name="Geurts R."/>
        </authorList>
    </citation>
    <scope>NUCLEOTIDE SEQUENCE [LARGE SCALE GENOMIC DNA]</scope>
    <source>
        <strain evidence="3">cv. RG33-2</strain>
    </source>
</reference>
<evidence type="ECO:0000256" key="1">
    <source>
        <dbReference type="SAM" id="MobiDB-lite"/>
    </source>
</evidence>
<feature type="region of interest" description="Disordered" evidence="1">
    <location>
        <begin position="191"/>
        <end position="253"/>
    </location>
</feature>
<evidence type="ECO:0000313" key="2">
    <source>
        <dbReference type="EMBL" id="POO03418.1"/>
    </source>
</evidence>
<sequence length="358" mass="37918">MQRHSLILSNRFLYRLLGRPNSSIDSDRFRSHSQVSHALSKNDIALGHSQKVTSLVTSNSLVESRGVSQPDIFAGEPYQSTSNVERLLPSFQHSGQPIHSRVGVVSPHGLVQRAYQIVVLFSGLVVRQVLTLQGLSGILQTQSDDRSSSGIVPCGCGGGRGCRNFQGVKRHPSIAVAICRNEAEDIVLDVDRPHPNAGSEPNSGIVGGPPEESGQMLGLQWVEDEDSAAREKRRDEMERRVLRSGADEDDAPVLDNGEERVLLGLVEPVNLVDEQHRSPPILVLGSPGFVDGVSDVLDAASDGREGDESVGVGVGVGVGAGKGVENGSGDGGLAGPRWAPEEEGRETVAVDGGAEEGV</sequence>
<dbReference type="AlphaFoldDB" id="A0A2P5G036"/>
<feature type="compositionally biased region" description="Basic and acidic residues" evidence="1">
    <location>
        <begin position="227"/>
        <end position="241"/>
    </location>
</feature>
<protein>
    <submittedName>
        <fullName evidence="2">Uncharacterized protein</fullName>
    </submittedName>
</protein>
<dbReference type="Proteomes" id="UP000237000">
    <property type="component" value="Unassembled WGS sequence"/>
</dbReference>
<gene>
    <name evidence="2" type="ORF">TorRG33x02_006230</name>
</gene>